<comment type="caution">
    <text evidence="1">The sequence shown here is derived from an EMBL/GenBank/DDBJ whole genome shotgun (WGS) entry which is preliminary data.</text>
</comment>
<protein>
    <submittedName>
        <fullName evidence="1">Uncharacterized protein</fullName>
    </submittedName>
</protein>
<sequence length="97" mass="10834">MALTITRFDPNRFLVVGYLESRVYRGSQTTLGELKDAIRRTVGDIDADLLHSAVIGVVTLLTCLIPCSAGHVEHLLVKNKCTVSCYCDLFHYLFVFV</sequence>
<evidence type="ECO:0000313" key="1">
    <source>
        <dbReference type="EMBL" id="GBN57506.1"/>
    </source>
</evidence>
<organism evidence="1 2">
    <name type="scientific">Araneus ventricosus</name>
    <name type="common">Orbweaver spider</name>
    <name type="synonym">Epeira ventricosa</name>
    <dbReference type="NCBI Taxonomy" id="182803"/>
    <lineage>
        <taxon>Eukaryota</taxon>
        <taxon>Metazoa</taxon>
        <taxon>Ecdysozoa</taxon>
        <taxon>Arthropoda</taxon>
        <taxon>Chelicerata</taxon>
        <taxon>Arachnida</taxon>
        <taxon>Araneae</taxon>
        <taxon>Araneomorphae</taxon>
        <taxon>Entelegynae</taxon>
        <taxon>Araneoidea</taxon>
        <taxon>Araneidae</taxon>
        <taxon>Araneus</taxon>
    </lineage>
</organism>
<accession>A0A4Y2Q5E5</accession>
<keyword evidence="2" id="KW-1185">Reference proteome</keyword>
<name>A0A4Y2Q5E5_ARAVE</name>
<proteinExistence type="predicted"/>
<reference evidence="1 2" key="1">
    <citation type="journal article" date="2019" name="Sci. Rep.">
        <title>Orb-weaving spider Araneus ventricosus genome elucidates the spidroin gene catalogue.</title>
        <authorList>
            <person name="Kono N."/>
            <person name="Nakamura H."/>
            <person name="Ohtoshi R."/>
            <person name="Moran D.A.P."/>
            <person name="Shinohara A."/>
            <person name="Yoshida Y."/>
            <person name="Fujiwara M."/>
            <person name="Mori M."/>
            <person name="Tomita M."/>
            <person name="Arakawa K."/>
        </authorList>
    </citation>
    <scope>NUCLEOTIDE SEQUENCE [LARGE SCALE GENOMIC DNA]</scope>
</reference>
<gene>
    <name evidence="1" type="ORF">AVEN_141455_1</name>
</gene>
<dbReference type="Proteomes" id="UP000499080">
    <property type="component" value="Unassembled WGS sequence"/>
</dbReference>
<dbReference type="AlphaFoldDB" id="A0A4Y2Q5E5"/>
<dbReference type="OrthoDB" id="6457783at2759"/>
<dbReference type="EMBL" id="BGPR01136291">
    <property type="protein sequence ID" value="GBN57506.1"/>
    <property type="molecule type" value="Genomic_DNA"/>
</dbReference>
<evidence type="ECO:0000313" key="2">
    <source>
        <dbReference type="Proteomes" id="UP000499080"/>
    </source>
</evidence>